<dbReference type="PANTHER" id="PTHR46056">
    <property type="entry name" value="LONG-CHAIN-ALCOHOL OXIDASE"/>
    <property type="match status" value="1"/>
</dbReference>
<evidence type="ECO:0000313" key="10">
    <source>
        <dbReference type="Proteomes" id="UP001391051"/>
    </source>
</evidence>
<organism evidence="9 10">
    <name type="scientific">Apiospora aurea</name>
    <dbReference type="NCBI Taxonomy" id="335848"/>
    <lineage>
        <taxon>Eukaryota</taxon>
        <taxon>Fungi</taxon>
        <taxon>Dikarya</taxon>
        <taxon>Ascomycota</taxon>
        <taxon>Pezizomycotina</taxon>
        <taxon>Sordariomycetes</taxon>
        <taxon>Xylariomycetidae</taxon>
        <taxon>Amphisphaeriales</taxon>
        <taxon>Apiosporaceae</taxon>
        <taxon>Apiospora</taxon>
    </lineage>
</organism>
<feature type="compositionally biased region" description="Pro residues" evidence="5">
    <location>
        <begin position="1"/>
        <end position="16"/>
    </location>
</feature>
<keyword evidence="10" id="KW-1185">Reference proteome</keyword>
<keyword evidence="4" id="KW-0560">Oxidoreductase</keyword>
<proteinExistence type="inferred from homology"/>
<dbReference type="RefSeq" id="XP_066700438.1">
    <property type="nucleotide sequence ID" value="XM_066844326.1"/>
</dbReference>
<dbReference type="Pfam" id="PF05199">
    <property type="entry name" value="GMC_oxred_C"/>
    <property type="match status" value="1"/>
</dbReference>
<dbReference type="InterPro" id="IPR000172">
    <property type="entry name" value="GMC_OxRdtase_N"/>
</dbReference>
<dbReference type="InterPro" id="IPR003953">
    <property type="entry name" value="FAD-dep_OxRdtase_2_FAD-bd"/>
</dbReference>
<dbReference type="SUPFAM" id="SSF51905">
    <property type="entry name" value="FAD/NAD(P)-binding domain"/>
    <property type="match status" value="1"/>
</dbReference>
<feature type="domain" description="FAD-dependent oxidoreductase 2 FAD-binding" evidence="7">
    <location>
        <begin position="224"/>
        <end position="256"/>
    </location>
</feature>
<dbReference type="GeneID" id="92077388"/>
<keyword evidence="3" id="KW-0274">FAD</keyword>
<protein>
    <submittedName>
        <fullName evidence="9">Long chain fatty alcohol oxidase</fullName>
    </submittedName>
</protein>
<evidence type="ECO:0000256" key="2">
    <source>
        <dbReference type="ARBA" id="ARBA00022630"/>
    </source>
</evidence>
<dbReference type="PANTHER" id="PTHR46056:SF12">
    <property type="entry name" value="LONG-CHAIN-ALCOHOL OXIDASE"/>
    <property type="match status" value="1"/>
</dbReference>
<evidence type="ECO:0000256" key="5">
    <source>
        <dbReference type="SAM" id="MobiDB-lite"/>
    </source>
</evidence>
<dbReference type="Gene3D" id="3.50.50.60">
    <property type="entry name" value="FAD/NAD(P)-binding domain"/>
    <property type="match status" value="2"/>
</dbReference>
<feature type="domain" description="Glucose-methanol-choline oxidoreductase C-terminal" evidence="8">
    <location>
        <begin position="589"/>
        <end position="762"/>
    </location>
</feature>
<evidence type="ECO:0000259" key="6">
    <source>
        <dbReference type="Pfam" id="PF00732"/>
    </source>
</evidence>
<dbReference type="Proteomes" id="UP001391051">
    <property type="component" value="Unassembled WGS sequence"/>
</dbReference>
<sequence length="779" mass="84219">MVAPEPSAPTPVPKPTPISGEGLFTESQWSTLLALVDAAVPSIVVASSSGGSDKHIEISEEQYRDAYEHVRISMATPPSSDEFEEYLRTRLCDSPHFVQNVKRTFQTVPAVHRKRLAGALDLLETRLGSLISTGYLTPFSELSLARQQAVIQAWITSWSPLWPTLARIILSLAQKSFSQADPLYQRLIGYTDYPHDYKAGPGFEFDFLHFEESPEEEPTRIDTDVVIVGSGCGGAVCAKVLAEAGHRVLVVDKGYHFPPSQLPMDQESGCRHLFESHGVLSSEDSSTNILAGSCWGGGGTVNWSVSLEPEDFVRREWADQGLPFFAPAPAEEGGGGFQESLDRVRDFMGVGDANIRHNHAARVLLDGARTLGWSARPTPLNTGGEDHYCGRCNLGCASAGKKGPVVSWLPAAARAGAQFIEGFHASEVLFDGPPGSTKKAVGLAGTWTARGKDGSVAEPKRSRLQREVRINAKRVIVAAGSLQSPLLLLRSGLQNPHIGKNLHIHPCNQVFGRFDKNITPWEGGTITAVCDEYRNLDGNGHGVNLETTSMIPYVALANLPWYSGLDFKLNALQLRSANCFISLTRDRDSGRVYADPDSGRPRVEYIPSDFDRAHAMVGVVALAKLCYVQGAREIWANLPGVKPYVRSGNSSPTARPISEEEENDDEEVPRGGTDGNTPVLPDDDPDFAAWLASLQKAGNKPPRAPWGSAHQMGTCRMSSHEDAGVVDARGRVWGTEGLLVADSSVFPSASGVNPMITVMAIADHIARNLAADEDFASGR</sequence>
<feature type="region of interest" description="Disordered" evidence="5">
    <location>
        <begin position="1"/>
        <end position="21"/>
    </location>
</feature>
<dbReference type="InterPro" id="IPR036188">
    <property type="entry name" value="FAD/NAD-bd_sf"/>
</dbReference>
<evidence type="ECO:0000313" key="9">
    <source>
        <dbReference type="EMBL" id="KAK7952376.1"/>
    </source>
</evidence>
<evidence type="ECO:0000256" key="4">
    <source>
        <dbReference type="ARBA" id="ARBA00023002"/>
    </source>
</evidence>
<dbReference type="Pfam" id="PF00890">
    <property type="entry name" value="FAD_binding_2"/>
    <property type="match status" value="1"/>
</dbReference>
<feature type="domain" description="Glucose-methanol-choline oxidoreductase N-terminal" evidence="6">
    <location>
        <begin position="272"/>
        <end position="507"/>
    </location>
</feature>
<dbReference type="InterPro" id="IPR007867">
    <property type="entry name" value="GMC_OxRtase_C"/>
</dbReference>
<comment type="similarity">
    <text evidence="1">Belongs to the GMC oxidoreductase family.</text>
</comment>
<comment type="caution">
    <text evidence="9">The sequence shown here is derived from an EMBL/GenBank/DDBJ whole genome shotgun (WGS) entry which is preliminary data.</text>
</comment>
<evidence type="ECO:0000259" key="8">
    <source>
        <dbReference type="Pfam" id="PF05199"/>
    </source>
</evidence>
<dbReference type="Pfam" id="PF00732">
    <property type="entry name" value="GMC_oxred_N"/>
    <property type="match status" value="1"/>
</dbReference>
<evidence type="ECO:0000256" key="3">
    <source>
        <dbReference type="ARBA" id="ARBA00022827"/>
    </source>
</evidence>
<dbReference type="EMBL" id="JAQQWE010000005">
    <property type="protein sequence ID" value="KAK7952376.1"/>
    <property type="molecule type" value="Genomic_DNA"/>
</dbReference>
<evidence type="ECO:0000256" key="1">
    <source>
        <dbReference type="ARBA" id="ARBA00010790"/>
    </source>
</evidence>
<keyword evidence="2" id="KW-0285">Flavoprotein</keyword>
<gene>
    <name evidence="9" type="ORF">PG986_008104</name>
</gene>
<name>A0ABR1QEG7_9PEZI</name>
<reference evidence="9 10" key="1">
    <citation type="submission" date="2023-01" db="EMBL/GenBank/DDBJ databases">
        <title>Analysis of 21 Apiospora genomes using comparative genomics revels a genus with tremendous synthesis potential of carbohydrate active enzymes and secondary metabolites.</title>
        <authorList>
            <person name="Sorensen T."/>
        </authorList>
    </citation>
    <scope>NUCLEOTIDE SEQUENCE [LARGE SCALE GENOMIC DNA]</scope>
    <source>
        <strain evidence="9 10">CBS 24483</strain>
    </source>
</reference>
<accession>A0ABR1QEG7</accession>
<feature type="region of interest" description="Disordered" evidence="5">
    <location>
        <begin position="645"/>
        <end position="682"/>
    </location>
</feature>
<evidence type="ECO:0000259" key="7">
    <source>
        <dbReference type="Pfam" id="PF00890"/>
    </source>
</evidence>